<feature type="transmembrane region" description="Helical" evidence="11">
    <location>
        <begin position="517"/>
        <end position="542"/>
    </location>
</feature>
<comment type="subcellular location">
    <subcellularLocation>
        <location evidence="1">Cell inner membrane</location>
        <topology evidence="1">Multi-pass membrane protein</topology>
    </subcellularLocation>
</comment>
<evidence type="ECO:0000256" key="10">
    <source>
        <dbReference type="SAM" id="MobiDB-lite"/>
    </source>
</evidence>
<dbReference type="InterPro" id="IPR015854">
    <property type="entry name" value="ABC_transpr_LolD-like"/>
</dbReference>
<evidence type="ECO:0000256" key="1">
    <source>
        <dbReference type="ARBA" id="ARBA00004429"/>
    </source>
</evidence>
<evidence type="ECO:0000256" key="2">
    <source>
        <dbReference type="ARBA" id="ARBA00022475"/>
    </source>
</evidence>
<dbReference type="PROSITE" id="PS00211">
    <property type="entry name" value="ABC_TRANSPORTER_1"/>
    <property type="match status" value="1"/>
</dbReference>
<dbReference type="Pfam" id="PF02687">
    <property type="entry name" value="FtsX"/>
    <property type="match status" value="1"/>
</dbReference>
<feature type="domain" description="ABC transporter" evidence="12">
    <location>
        <begin position="8"/>
        <end position="247"/>
    </location>
</feature>
<keyword evidence="7 11" id="KW-0472">Membrane</keyword>
<comment type="similarity">
    <text evidence="9">Belongs to the ABC transporter superfamily. Macrolide exporter (TC 3.A.1.122) family.</text>
</comment>
<accession>A0ABY3RQJ9</accession>
<feature type="transmembrane region" description="Helical" evidence="11">
    <location>
        <begin position="604"/>
        <end position="627"/>
    </location>
</feature>
<evidence type="ECO:0000256" key="7">
    <source>
        <dbReference type="ARBA" id="ARBA00023136"/>
    </source>
</evidence>
<protein>
    <submittedName>
        <fullName evidence="13">ATP-binding cassette domain-containing protein</fullName>
    </submittedName>
</protein>
<dbReference type="EMBL" id="CP082781">
    <property type="protein sequence ID" value="UGS26234.1"/>
    <property type="molecule type" value="Genomic_DNA"/>
</dbReference>
<dbReference type="InterPro" id="IPR027417">
    <property type="entry name" value="P-loop_NTPase"/>
</dbReference>
<keyword evidence="6 11" id="KW-1133">Transmembrane helix</keyword>
<feature type="transmembrane region" description="Helical" evidence="11">
    <location>
        <begin position="563"/>
        <end position="592"/>
    </location>
</feature>
<feature type="region of interest" description="Disordered" evidence="10">
    <location>
        <begin position="226"/>
        <end position="258"/>
    </location>
</feature>
<dbReference type="InterPro" id="IPR025857">
    <property type="entry name" value="MacB_PCD"/>
</dbReference>
<dbReference type="Pfam" id="PF00005">
    <property type="entry name" value="ABC_tran"/>
    <property type="match status" value="1"/>
</dbReference>
<gene>
    <name evidence="13" type="ORF">K8F61_16635</name>
</gene>
<evidence type="ECO:0000256" key="11">
    <source>
        <dbReference type="SAM" id="Phobius"/>
    </source>
</evidence>
<dbReference type="SUPFAM" id="SSF52540">
    <property type="entry name" value="P-loop containing nucleoside triphosphate hydrolases"/>
    <property type="match status" value="1"/>
</dbReference>
<dbReference type="PANTHER" id="PTHR24220:SF86">
    <property type="entry name" value="ABC TRANSPORTER ABCH.1"/>
    <property type="match status" value="1"/>
</dbReference>
<dbReference type="InterPro" id="IPR017871">
    <property type="entry name" value="ABC_transporter-like_CS"/>
</dbReference>
<evidence type="ECO:0000256" key="6">
    <source>
        <dbReference type="ARBA" id="ARBA00022989"/>
    </source>
</evidence>
<evidence type="ECO:0000259" key="12">
    <source>
        <dbReference type="PROSITE" id="PS50893"/>
    </source>
</evidence>
<keyword evidence="14" id="KW-1185">Reference proteome</keyword>
<dbReference type="Gene3D" id="3.40.50.300">
    <property type="entry name" value="P-loop containing nucleotide triphosphate hydrolases"/>
    <property type="match status" value="1"/>
</dbReference>
<evidence type="ECO:0000256" key="9">
    <source>
        <dbReference type="ARBA" id="ARBA00038388"/>
    </source>
</evidence>
<evidence type="ECO:0000256" key="3">
    <source>
        <dbReference type="ARBA" id="ARBA00022692"/>
    </source>
</evidence>
<dbReference type="RefSeq" id="WP_231819940.1">
    <property type="nucleotide sequence ID" value="NZ_CP082781.1"/>
</dbReference>
<evidence type="ECO:0000256" key="8">
    <source>
        <dbReference type="ARBA" id="ARBA00038076"/>
    </source>
</evidence>
<dbReference type="Pfam" id="PF12704">
    <property type="entry name" value="MacB_PCD"/>
    <property type="match status" value="1"/>
</dbReference>
<dbReference type="SMART" id="SM00382">
    <property type="entry name" value="AAA"/>
    <property type="match status" value="1"/>
</dbReference>
<keyword evidence="2" id="KW-1003">Cell membrane</keyword>
<dbReference type="InterPro" id="IPR003838">
    <property type="entry name" value="ABC3_permease_C"/>
</dbReference>
<comment type="similarity">
    <text evidence="8">Belongs to the ABC-4 integral membrane protein family.</text>
</comment>
<evidence type="ECO:0000256" key="5">
    <source>
        <dbReference type="ARBA" id="ARBA00022840"/>
    </source>
</evidence>
<dbReference type="PANTHER" id="PTHR24220">
    <property type="entry name" value="IMPORT ATP-BINDING PROTEIN"/>
    <property type="match status" value="1"/>
</dbReference>
<evidence type="ECO:0000313" key="13">
    <source>
        <dbReference type="EMBL" id="UGS26234.1"/>
    </source>
</evidence>
<reference evidence="13 14" key="1">
    <citation type="submission" date="2023-01" db="EMBL/GenBank/DDBJ databases">
        <title>Characterization of estradiol degrading bacteria Microbacterium sp. MZT7 and reveal degrading genes through genome analysis.</title>
        <authorList>
            <person name="Hao P."/>
            <person name="Gao Y."/>
        </authorList>
    </citation>
    <scope>NUCLEOTIDE SEQUENCE [LARGE SCALE GENOMIC DNA]</scope>
    <source>
        <strain evidence="13 14">MZT7</strain>
    </source>
</reference>
<keyword evidence="3 11" id="KW-0812">Transmembrane</keyword>
<name>A0ABY3RQJ9_9MICO</name>
<evidence type="ECO:0000313" key="14">
    <source>
        <dbReference type="Proteomes" id="UP001199642"/>
    </source>
</evidence>
<sequence>MSDERAMIRLRGVSRTYTVARGADVDALKDVDLVVERGEFVAIIGPSGGGKTTLMNILGLLDAPTAGEYELAGERVNSRADRAAAQVRARTIGFIFQAFHLLEGRPAIDSAELNLLYRGRPRPERRERARRALEAVGLGDRAEQSTSTLSGGQRQRVAIARATASAAPLILADEPTGNLDSRTASQVLDELQRLNDNGATVVIVTHAAEVAARARRTVRIMDGRVVSDSGKGEAGGEDARPAVSSGDSALADEPEQHHARSALGDVVRDAWASVWSRTTQSVGQLVAVAIAVGLTITTLGLSASASAQVAATFDAHLNREVTAYWSTGAPHAPSLEDSPAIAEKLNGVESAALMVSLGPGTVSTFAEARQVRSHIAFGDIAAAARLAVAEAPWHTGALKSDEALVGDLLAKDLRLGSIAETTVVSIDGTEYVVAGIITESSRLPLLRGEAIVGSPDQAQLPGAVDATLLTVTAAGAAPQVARQLPPALNPFARESITVHAPTDSAQLRGEIEQGVRITLAAFTLLALIVAVVALTNSSLLAVNARRGEIGMRKALGARDHQIAALLTWEAGLIGLSGGVVGLLLGMCAILAVTIGQRWTPVFDLLLLPVALGSGLIVGAGGGGLAAVRAARLRPAENLRA</sequence>
<organism evidence="13 14">
    <name type="scientific">Microbacterium resistens</name>
    <dbReference type="NCBI Taxonomy" id="156977"/>
    <lineage>
        <taxon>Bacteria</taxon>
        <taxon>Bacillati</taxon>
        <taxon>Actinomycetota</taxon>
        <taxon>Actinomycetes</taxon>
        <taxon>Micrococcales</taxon>
        <taxon>Microbacteriaceae</taxon>
        <taxon>Microbacterium</taxon>
    </lineage>
</organism>
<dbReference type="Proteomes" id="UP001199642">
    <property type="component" value="Chromosome"/>
</dbReference>
<keyword evidence="5 13" id="KW-0067">ATP-binding</keyword>
<keyword evidence="4" id="KW-0547">Nucleotide-binding</keyword>
<evidence type="ECO:0000256" key="4">
    <source>
        <dbReference type="ARBA" id="ARBA00022741"/>
    </source>
</evidence>
<proteinExistence type="inferred from homology"/>
<dbReference type="PROSITE" id="PS50893">
    <property type="entry name" value="ABC_TRANSPORTER_2"/>
    <property type="match status" value="1"/>
</dbReference>
<dbReference type="InterPro" id="IPR003439">
    <property type="entry name" value="ABC_transporter-like_ATP-bd"/>
</dbReference>
<dbReference type="GO" id="GO:0005524">
    <property type="term" value="F:ATP binding"/>
    <property type="evidence" value="ECO:0007669"/>
    <property type="project" value="UniProtKB-KW"/>
</dbReference>
<dbReference type="InterPro" id="IPR003593">
    <property type="entry name" value="AAA+_ATPase"/>
</dbReference>